<dbReference type="GO" id="GO:0000930">
    <property type="term" value="C:gamma-tubulin complex"/>
    <property type="evidence" value="ECO:0007669"/>
    <property type="project" value="TreeGrafter"/>
</dbReference>
<dbReference type="PANTHER" id="PTHR19302">
    <property type="entry name" value="GAMMA TUBULIN COMPLEX PROTEIN"/>
    <property type="match status" value="1"/>
</dbReference>
<protein>
    <recommendedName>
        <fullName evidence="5">Spindle pole body component</fullName>
    </recommendedName>
</protein>
<gene>
    <name evidence="8" type="ORF">BGZ97_003560</name>
</gene>
<accession>A0A9P6UT55</accession>
<evidence type="ECO:0000313" key="8">
    <source>
        <dbReference type="EMBL" id="KAG0318575.1"/>
    </source>
</evidence>
<dbReference type="GO" id="GO:0007020">
    <property type="term" value="P:microtubule nucleation"/>
    <property type="evidence" value="ECO:0007669"/>
    <property type="project" value="InterPro"/>
</dbReference>
<keyword evidence="9" id="KW-1185">Reference proteome</keyword>
<dbReference type="GO" id="GO:0000278">
    <property type="term" value="P:mitotic cell cycle"/>
    <property type="evidence" value="ECO:0007669"/>
    <property type="project" value="TreeGrafter"/>
</dbReference>
<feature type="compositionally biased region" description="Gly residues" evidence="6">
    <location>
        <begin position="572"/>
        <end position="583"/>
    </location>
</feature>
<dbReference type="GO" id="GO:0005816">
    <property type="term" value="C:spindle pole body"/>
    <property type="evidence" value="ECO:0007669"/>
    <property type="project" value="UniProtKB-ARBA"/>
</dbReference>
<comment type="subcellular location">
    <subcellularLocation>
        <location evidence="5">Cytoplasm</location>
        <location evidence="5">Cytoskeleton</location>
        <location evidence="5">Microtubule organizing center</location>
    </subcellularLocation>
</comment>
<dbReference type="GO" id="GO:0005874">
    <property type="term" value="C:microtubule"/>
    <property type="evidence" value="ECO:0007669"/>
    <property type="project" value="UniProtKB-KW"/>
</dbReference>
<keyword evidence="2 5" id="KW-0963">Cytoplasm</keyword>
<dbReference type="GO" id="GO:0051321">
    <property type="term" value="P:meiotic cell cycle"/>
    <property type="evidence" value="ECO:0007669"/>
    <property type="project" value="TreeGrafter"/>
</dbReference>
<dbReference type="PANTHER" id="PTHR19302:SF70">
    <property type="entry name" value="GAMMA-TUBULIN COMPLEX COMPONENT 6"/>
    <property type="match status" value="1"/>
</dbReference>
<feature type="domain" description="Gamma tubulin complex component C-terminal" evidence="7">
    <location>
        <begin position="77"/>
        <end position="599"/>
    </location>
</feature>
<organism evidence="8 9">
    <name type="scientific">Linnemannia gamsii</name>
    <dbReference type="NCBI Taxonomy" id="64522"/>
    <lineage>
        <taxon>Eukaryota</taxon>
        <taxon>Fungi</taxon>
        <taxon>Fungi incertae sedis</taxon>
        <taxon>Mucoromycota</taxon>
        <taxon>Mortierellomycotina</taxon>
        <taxon>Mortierellomycetes</taxon>
        <taxon>Mortierellales</taxon>
        <taxon>Mortierellaceae</taxon>
        <taxon>Linnemannia</taxon>
    </lineage>
</organism>
<dbReference type="AlphaFoldDB" id="A0A9P6UT55"/>
<dbReference type="GO" id="GO:0051225">
    <property type="term" value="P:spindle assembly"/>
    <property type="evidence" value="ECO:0007669"/>
    <property type="project" value="TreeGrafter"/>
</dbReference>
<dbReference type="GO" id="GO:0031122">
    <property type="term" value="P:cytoplasmic microtubule organization"/>
    <property type="evidence" value="ECO:0007669"/>
    <property type="project" value="TreeGrafter"/>
</dbReference>
<evidence type="ECO:0000313" key="9">
    <source>
        <dbReference type="Proteomes" id="UP000823405"/>
    </source>
</evidence>
<dbReference type="Gene3D" id="1.20.120.1900">
    <property type="entry name" value="Gamma-tubulin complex, C-terminal domain"/>
    <property type="match status" value="1"/>
</dbReference>
<evidence type="ECO:0000256" key="5">
    <source>
        <dbReference type="RuleBase" id="RU363050"/>
    </source>
</evidence>
<dbReference type="InterPro" id="IPR040457">
    <property type="entry name" value="GCP_C"/>
</dbReference>
<dbReference type="Pfam" id="PF04130">
    <property type="entry name" value="GCP_C_terminal"/>
    <property type="match status" value="1"/>
</dbReference>
<keyword evidence="4 5" id="KW-0206">Cytoskeleton</keyword>
<dbReference type="InterPro" id="IPR042241">
    <property type="entry name" value="GCP_C_sf"/>
</dbReference>
<proteinExistence type="inferred from homology"/>
<name>A0A9P6UT55_9FUNG</name>
<feature type="region of interest" description="Disordered" evidence="6">
    <location>
        <begin position="545"/>
        <end position="584"/>
    </location>
</feature>
<dbReference type="InterPro" id="IPR007259">
    <property type="entry name" value="GCP"/>
</dbReference>
<evidence type="ECO:0000256" key="1">
    <source>
        <dbReference type="ARBA" id="ARBA00010337"/>
    </source>
</evidence>
<dbReference type="OrthoDB" id="775571at2759"/>
<evidence type="ECO:0000256" key="2">
    <source>
        <dbReference type="ARBA" id="ARBA00022490"/>
    </source>
</evidence>
<evidence type="ECO:0000256" key="3">
    <source>
        <dbReference type="ARBA" id="ARBA00022701"/>
    </source>
</evidence>
<keyword evidence="3 5" id="KW-0493">Microtubule</keyword>
<sequence>MTLACPDMMSFLLEPTSLTSANGSSSPSGTAEQEHIRLEGLAPLSVLAEQSLCYTIRARASLINTCVMSLYFHDLNLLGHLEIMERFLLMRDGHFVARLGEALFEDEAGLLIRCAKAANEAAISELADAPTKSGAGTVLDRRGSVASITSNTSTWRKARLTWPPRSGEVEMTLRAVLLDCFQADGYDELGCSQAPEESDLSDMEVEDGEASRSFMRGSQKDRSLTRKRRKISAEKLEETLAFAVKGYEDESTICRDANAALEALDFLYLDYKAPRPLRLLIFTPSAFEKYTRLFTFQLRLARVGAAMKQVYRLLRTRQKLIAAIPPVLESNISPNAIQARANLQVEMRMLHRFRFEAQQIFDGLQGYIVNVAMGQTWEAFMNHLRETQRRVEERIVSGSSSSFVHSAGCEVDMGEEESDFDELGELVSLRVEHDRVLDRMLLQSLLKRKQAPILKIVHGILNCLLRFFQMVTYKFSLTDLTDLASLVSDDDNADEVEGALDDILDRQRVRMEKLQNLQDKFRGLCRMLVKVLKVLEERGVSMESSGGAASASAKKQRQQEGGGISADTSSSGSGGGSGSGSGSNGFLQKLLLRLDMSGFNDN</sequence>
<dbReference type="GO" id="GO:0000922">
    <property type="term" value="C:spindle pole"/>
    <property type="evidence" value="ECO:0007669"/>
    <property type="project" value="InterPro"/>
</dbReference>
<evidence type="ECO:0000256" key="6">
    <source>
        <dbReference type="SAM" id="MobiDB-lite"/>
    </source>
</evidence>
<feature type="compositionally biased region" description="Acidic residues" evidence="6">
    <location>
        <begin position="196"/>
        <end position="208"/>
    </location>
</feature>
<comment type="caution">
    <text evidence="8">The sequence shown here is derived from an EMBL/GenBank/DDBJ whole genome shotgun (WGS) entry which is preliminary data.</text>
</comment>
<dbReference type="GO" id="GO:0051011">
    <property type="term" value="F:microtubule minus-end binding"/>
    <property type="evidence" value="ECO:0007669"/>
    <property type="project" value="TreeGrafter"/>
</dbReference>
<evidence type="ECO:0000256" key="4">
    <source>
        <dbReference type="ARBA" id="ARBA00023212"/>
    </source>
</evidence>
<dbReference type="EMBL" id="JAAAIN010000185">
    <property type="protein sequence ID" value="KAG0318575.1"/>
    <property type="molecule type" value="Genomic_DNA"/>
</dbReference>
<dbReference type="Proteomes" id="UP000823405">
    <property type="component" value="Unassembled WGS sequence"/>
</dbReference>
<dbReference type="GO" id="GO:0043015">
    <property type="term" value="F:gamma-tubulin binding"/>
    <property type="evidence" value="ECO:0007669"/>
    <property type="project" value="InterPro"/>
</dbReference>
<reference evidence="8" key="1">
    <citation type="journal article" date="2020" name="Fungal Divers.">
        <title>Resolving the Mortierellaceae phylogeny through synthesis of multi-gene phylogenetics and phylogenomics.</title>
        <authorList>
            <person name="Vandepol N."/>
            <person name="Liber J."/>
            <person name="Desiro A."/>
            <person name="Na H."/>
            <person name="Kennedy M."/>
            <person name="Barry K."/>
            <person name="Grigoriev I.V."/>
            <person name="Miller A.N."/>
            <person name="O'Donnell K."/>
            <person name="Stajich J.E."/>
            <person name="Bonito G."/>
        </authorList>
    </citation>
    <scope>NUCLEOTIDE SEQUENCE</scope>
    <source>
        <strain evidence="8">NVP60</strain>
    </source>
</reference>
<feature type="region of interest" description="Disordered" evidence="6">
    <location>
        <begin position="192"/>
        <end position="219"/>
    </location>
</feature>
<evidence type="ECO:0000259" key="7">
    <source>
        <dbReference type="Pfam" id="PF04130"/>
    </source>
</evidence>
<comment type="similarity">
    <text evidence="1 5">Belongs to the TUBGCP family.</text>
</comment>